<keyword evidence="2" id="KW-1185">Reference proteome</keyword>
<evidence type="ECO:0000313" key="2">
    <source>
        <dbReference type="Proteomes" id="UP000663491"/>
    </source>
</evidence>
<sequence length="183" mass="20576">MDANTDVDLDALHDAIVADIKAQFPDLQTVEFYRTEERKGGLEGLPLPAVILNLSEFEPDMEIDPGTQQLAVHARFEAEIIFGFRTPNVKRAIRKFSAAFAAWLRLRRWNGVRTGPAYVVSCGRSDFNPELDQYEVWCVEWTQPVHLGNTIWTNDGTVPTEVLAGWSPKIGTGHEADYDKVES</sequence>
<proteinExistence type="predicted"/>
<name>A0A873WI23_9CAUD</name>
<organism evidence="1 2">
    <name type="scientific">Burkholderia phage Mica</name>
    <dbReference type="NCBI Taxonomy" id="2767579"/>
    <lineage>
        <taxon>Viruses</taxon>
        <taxon>Duplodnaviria</taxon>
        <taxon>Heunggongvirae</taxon>
        <taxon>Uroviricota</taxon>
        <taxon>Caudoviricetes</taxon>
        <taxon>Micavirus</taxon>
        <taxon>Micavirus Mica</taxon>
    </lineage>
</organism>
<dbReference type="EMBL" id="MT701586">
    <property type="protein sequence ID" value="QPB08622.1"/>
    <property type="molecule type" value="Genomic_DNA"/>
</dbReference>
<gene>
    <name evidence="1" type="ORF">CPT_Mica_009</name>
</gene>
<protein>
    <submittedName>
        <fullName evidence="1">Uncharacterized protein</fullName>
    </submittedName>
</protein>
<reference evidence="1" key="1">
    <citation type="submission" date="2020-07" db="EMBL/GenBank/DDBJ databases">
        <title>Complete genome sequence of Burkholderia cenocepacia myophage Mica.</title>
        <authorList>
            <person name="Garcia J.A."/>
            <person name="Yao G.W."/>
            <person name="Guadalupe Vizoso-Pinto M."/>
            <person name="Gonzalez C."/>
            <person name="Liu M.L."/>
            <person name="Gill J."/>
        </authorList>
    </citation>
    <scope>NUCLEOTIDE SEQUENCE</scope>
</reference>
<dbReference type="Proteomes" id="UP000663491">
    <property type="component" value="Segment"/>
</dbReference>
<evidence type="ECO:0000313" key="1">
    <source>
        <dbReference type="EMBL" id="QPB08622.1"/>
    </source>
</evidence>
<accession>A0A873WI23</accession>